<dbReference type="InterPro" id="IPR013830">
    <property type="entry name" value="SGNH_hydro"/>
</dbReference>
<dbReference type="Proteomes" id="UP001226867">
    <property type="component" value="Unassembled WGS sequence"/>
</dbReference>
<evidence type="ECO:0000313" key="3">
    <source>
        <dbReference type="Proteomes" id="UP001226867"/>
    </source>
</evidence>
<name>A0ABT9SFN3_9BURK</name>
<dbReference type="Gene3D" id="3.40.50.1110">
    <property type="entry name" value="SGNH hydrolase"/>
    <property type="match status" value="1"/>
</dbReference>
<gene>
    <name evidence="2" type="ORF">J2W36_005316</name>
</gene>
<evidence type="ECO:0000259" key="1">
    <source>
        <dbReference type="Pfam" id="PF13472"/>
    </source>
</evidence>
<reference evidence="2 3" key="1">
    <citation type="submission" date="2023-07" db="EMBL/GenBank/DDBJ databases">
        <title>Sorghum-associated microbial communities from plants grown in Nebraska, USA.</title>
        <authorList>
            <person name="Schachtman D."/>
        </authorList>
    </citation>
    <scope>NUCLEOTIDE SEQUENCE [LARGE SCALE GENOMIC DNA]</scope>
    <source>
        <strain evidence="2 3">DS1607</strain>
    </source>
</reference>
<dbReference type="InterPro" id="IPR051532">
    <property type="entry name" value="Ester_Hydrolysis_Enzymes"/>
</dbReference>
<proteinExistence type="predicted"/>
<organism evidence="2 3">
    <name type="scientific">Variovorax ginsengisoli</name>
    <dbReference type="NCBI Taxonomy" id="363844"/>
    <lineage>
        <taxon>Bacteria</taxon>
        <taxon>Pseudomonadati</taxon>
        <taxon>Pseudomonadota</taxon>
        <taxon>Betaproteobacteria</taxon>
        <taxon>Burkholderiales</taxon>
        <taxon>Comamonadaceae</taxon>
        <taxon>Variovorax</taxon>
    </lineage>
</organism>
<dbReference type="InterPro" id="IPR036514">
    <property type="entry name" value="SGNH_hydro_sf"/>
</dbReference>
<dbReference type="EMBL" id="JAUSRO010000030">
    <property type="protein sequence ID" value="MDP9903035.1"/>
    <property type="molecule type" value="Genomic_DNA"/>
</dbReference>
<dbReference type="SUPFAM" id="SSF52266">
    <property type="entry name" value="SGNH hydrolase"/>
    <property type="match status" value="1"/>
</dbReference>
<dbReference type="Pfam" id="PF13472">
    <property type="entry name" value="Lipase_GDSL_2"/>
    <property type="match status" value="1"/>
</dbReference>
<keyword evidence="3" id="KW-1185">Reference proteome</keyword>
<dbReference type="PROSITE" id="PS51257">
    <property type="entry name" value="PROKAR_LIPOPROTEIN"/>
    <property type="match status" value="1"/>
</dbReference>
<sequence>MQNRLLYCSILSIALISACATKPPEAAAQRIVMLGDSLTHGNQWGNTFPACEVLDMGVSGSKVEDIENRLAQVSAAKPDVVFVMMGTNNIWRGQTVDETLVKYQRVLTKLTSLTPRVIALKVPEASDGMPDYAKYNQSIQQLNAGIAEISQKSSIDFVDPGIDGADIQYLRVKDGVHLQKPAYNLWSKKISSLVTCAKR</sequence>
<feature type="domain" description="SGNH hydrolase-type esterase" evidence="1">
    <location>
        <begin position="34"/>
        <end position="181"/>
    </location>
</feature>
<dbReference type="RefSeq" id="WP_307692761.1">
    <property type="nucleotide sequence ID" value="NZ_JAUSRO010000030.1"/>
</dbReference>
<comment type="caution">
    <text evidence="2">The sequence shown here is derived from an EMBL/GenBank/DDBJ whole genome shotgun (WGS) entry which is preliminary data.</text>
</comment>
<dbReference type="PANTHER" id="PTHR30383">
    <property type="entry name" value="THIOESTERASE 1/PROTEASE 1/LYSOPHOSPHOLIPASE L1"/>
    <property type="match status" value="1"/>
</dbReference>
<protein>
    <submittedName>
        <fullName evidence="2">Lysophospholipase L1-like esterase</fullName>
    </submittedName>
</protein>
<evidence type="ECO:0000313" key="2">
    <source>
        <dbReference type="EMBL" id="MDP9903035.1"/>
    </source>
</evidence>
<accession>A0ABT9SFN3</accession>